<dbReference type="PROSITE" id="PS51873">
    <property type="entry name" value="TRIAD"/>
    <property type="match status" value="1"/>
</dbReference>
<protein>
    <recommendedName>
        <fullName evidence="2">RBR-type E3 ubiquitin transferase</fullName>
        <ecNumber evidence="2">2.3.2.31</ecNumber>
    </recommendedName>
</protein>
<evidence type="ECO:0000313" key="13">
    <source>
        <dbReference type="Proteomes" id="UP000695562"/>
    </source>
</evidence>
<dbReference type="InterPro" id="IPR044066">
    <property type="entry name" value="TRIAD_supradom"/>
</dbReference>
<feature type="domain" description="RING-type" evidence="11">
    <location>
        <begin position="227"/>
        <end position="429"/>
    </location>
</feature>
<sequence length="578" mass="66238">MDDNMLAQLVDLGFDITVAQLALEQTNGKGLDAAIEFIYSFSEPSKLSSQKSNSNVTPTPTPPSSQQEPSGIRRSNSKNKSTSFEPISPQVTHKVLKTSRKSVKESVDSNVSYEDNDTSLEYNDTDEDYDEDYYQDVDDYEFDIPIHDALPKSNTVIQASDIIHTALKEIEKISSITETTPSAATILLQHFQWNGNKLLERFYEDPERVITQAGIKKINEFHTGKNLSDDCMICGDSLDDSNGCYLSCKHYACKECWANYLRIKIQEGESIGICCLGFKCPNVVPDEFINRVIPENYNKFLERLAQTYVEKNPNMRWCPTPNCGNALKAESQAETTAQCSCGFRICFKCNQESHVPADCAQMKTWKKKCEDDSETANWINVNTQDCPKCQSAIEKNGGCNHMTCKKCKHEFCWVCLGNWIGHNKCNTYNREENSNKSDTKKQLERYLFYFHRYNTHEQSKKFETKLRTDAVNSMIDFQNRKDKRWIDVKYIEQSTEVLIQCRRTLKYTYVFGFYLPDGPEKNLFEYLQNDLERTTEKLSGLLEKMNESNSMDVKEITNLASTKLHHLLSGVEEGFLGH</sequence>
<reference evidence="12" key="1">
    <citation type="submission" date="2020-01" db="EMBL/GenBank/DDBJ databases">
        <title>Development of genomics and gene disruption for Polysphondylium violaceum indicates a role for the polyketide synthase stlB in stalk morphogenesis.</title>
        <authorList>
            <person name="Narita B."/>
            <person name="Kawabe Y."/>
            <person name="Kin K."/>
            <person name="Saito T."/>
            <person name="Gibbs R."/>
            <person name="Kuspa A."/>
            <person name="Muzny D."/>
            <person name="Queller D."/>
            <person name="Richards S."/>
            <person name="Strassman J."/>
            <person name="Sucgang R."/>
            <person name="Worley K."/>
            <person name="Schaap P."/>
        </authorList>
    </citation>
    <scope>NUCLEOTIDE SEQUENCE</scope>
    <source>
        <strain evidence="12">QSvi11</strain>
    </source>
</reference>
<dbReference type="InterPro" id="IPR017907">
    <property type="entry name" value="Znf_RING_CS"/>
</dbReference>
<evidence type="ECO:0000256" key="8">
    <source>
        <dbReference type="ARBA" id="ARBA00022833"/>
    </source>
</evidence>
<dbReference type="CDD" id="cd16773">
    <property type="entry name" value="RING-HC_RBR_TRIAD1"/>
    <property type="match status" value="1"/>
</dbReference>
<evidence type="ECO:0000256" key="2">
    <source>
        <dbReference type="ARBA" id="ARBA00012251"/>
    </source>
</evidence>
<dbReference type="GO" id="GO:0016567">
    <property type="term" value="P:protein ubiquitination"/>
    <property type="evidence" value="ECO:0007669"/>
    <property type="project" value="InterPro"/>
</dbReference>
<proteinExistence type="predicted"/>
<dbReference type="GO" id="GO:0061630">
    <property type="term" value="F:ubiquitin protein ligase activity"/>
    <property type="evidence" value="ECO:0007669"/>
    <property type="project" value="UniProtKB-EC"/>
</dbReference>
<dbReference type="Proteomes" id="UP000695562">
    <property type="component" value="Unassembled WGS sequence"/>
</dbReference>
<feature type="region of interest" description="Disordered" evidence="9">
    <location>
        <begin position="46"/>
        <end position="119"/>
    </location>
</feature>
<name>A0A8J4V8C2_9MYCE</name>
<dbReference type="PROSITE" id="PS50030">
    <property type="entry name" value="UBA"/>
    <property type="match status" value="1"/>
</dbReference>
<keyword evidence="8" id="KW-0862">Zinc</keyword>
<feature type="compositionally biased region" description="Low complexity" evidence="9">
    <location>
        <begin position="52"/>
        <end position="70"/>
    </location>
</feature>
<dbReference type="PROSITE" id="PS00518">
    <property type="entry name" value="ZF_RING_1"/>
    <property type="match status" value="1"/>
</dbReference>
<dbReference type="SMART" id="SM00165">
    <property type="entry name" value="UBA"/>
    <property type="match status" value="1"/>
</dbReference>
<dbReference type="InterPro" id="IPR045840">
    <property type="entry name" value="Ariadne"/>
</dbReference>
<evidence type="ECO:0000256" key="5">
    <source>
        <dbReference type="ARBA" id="ARBA00022737"/>
    </source>
</evidence>
<dbReference type="InterPro" id="IPR009060">
    <property type="entry name" value="UBA-like_sf"/>
</dbReference>
<evidence type="ECO:0000256" key="7">
    <source>
        <dbReference type="ARBA" id="ARBA00022786"/>
    </source>
</evidence>
<dbReference type="Pfam" id="PF22191">
    <property type="entry name" value="IBR_1"/>
    <property type="match status" value="1"/>
</dbReference>
<dbReference type="Pfam" id="PF21235">
    <property type="entry name" value="UBA_ARI1"/>
    <property type="match status" value="1"/>
</dbReference>
<evidence type="ECO:0000256" key="1">
    <source>
        <dbReference type="ARBA" id="ARBA00001798"/>
    </source>
</evidence>
<dbReference type="EC" id="2.3.2.31" evidence="2"/>
<comment type="caution">
    <text evidence="12">The sequence shown here is derived from an EMBL/GenBank/DDBJ whole genome shotgun (WGS) entry which is preliminary data.</text>
</comment>
<keyword evidence="3" id="KW-0808">Transferase</keyword>
<dbReference type="PANTHER" id="PTHR11685">
    <property type="entry name" value="RBR FAMILY RING FINGER AND IBR DOMAIN-CONTAINING"/>
    <property type="match status" value="1"/>
</dbReference>
<dbReference type="CDD" id="cd14298">
    <property type="entry name" value="UBA2_scUBP14_like"/>
    <property type="match status" value="1"/>
</dbReference>
<dbReference type="Gene3D" id="3.30.40.10">
    <property type="entry name" value="Zinc/RING finger domain, C3HC4 (zinc finger)"/>
    <property type="match status" value="1"/>
</dbReference>
<evidence type="ECO:0000259" key="11">
    <source>
        <dbReference type="PROSITE" id="PS51873"/>
    </source>
</evidence>
<organism evidence="12 13">
    <name type="scientific">Polysphondylium violaceum</name>
    <dbReference type="NCBI Taxonomy" id="133409"/>
    <lineage>
        <taxon>Eukaryota</taxon>
        <taxon>Amoebozoa</taxon>
        <taxon>Evosea</taxon>
        <taxon>Eumycetozoa</taxon>
        <taxon>Dictyostelia</taxon>
        <taxon>Dictyosteliales</taxon>
        <taxon>Dictyosteliaceae</taxon>
        <taxon>Polysphondylium</taxon>
    </lineage>
</organism>
<evidence type="ECO:0000256" key="4">
    <source>
        <dbReference type="ARBA" id="ARBA00022723"/>
    </source>
</evidence>
<dbReference type="SUPFAM" id="SSF46934">
    <property type="entry name" value="UBA-like"/>
    <property type="match status" value="1"/>
</dbReference>
<dbReference type="EMBL" id="AJWJ01000022">
    <property type="protein sequence ID" value="KAF2077672.1"/>
    <property type="molecule type" value="Genomic_DNA"/>
</dbReference>
<keyword evidence="4" id="KW-0479">Metal-binding</keyword>
<dbReference type="Pfam" id="PF00627">
    <property type="entry name" value="UBA"/>
    <property type="match status" value="1"/>
</dbReference>
<keyword evidence="6" id="KW-0863">Zinc-finger</keyword>
<gene>
    <name evidence="12" type="ORF">CYY_000988</name>
</gene>
<evidence type="ECO:0000259" key="10">
    <source>
        <dbReference type="PROSITE" id="PS50030"/>
    </source>
</evidence>
<evidence type="ECO:0000256" key="6">
    <source>
        <dbReference type="ARBA" id="ARBA00022771"/>
    </source>
</evidence>
<evidence type="ECO:0000256" key="9">
    <source>
        <dbReference type="SAM" id="MobiDB-lite"/>
    </source>
</evidence>
<dbReference type="Pfam" id="PF01485">
    <property type="entry name" value="IBR"/>
    <property type="match status" value="1"/>
</dbReference>
<evidence type="ECO:0000313" key="12">
    <source>
        <dbReference type="EMBL" id="KAF2077672.1"/>
    </source>
</evidence>
<dbReference type="Gene3D" id="1.20.120.1750">
    <property type="match status" value="1"/>
</dbReference>
<dbReference type="FunFam" id="1.20.120.1750:FF:000007">
    <property type="entry name" value="RBR-type E3 ubiquitin transferase"/>
    <property type="match status" value="1"/>
</dbReference>
<dbReference type="OrthoDB" id="10009520at2759"/>
<keyword evidence="7" id="KW-0833">Ubl conjugation pathway</keyword>
<dbReference type="InterPro" id="IPR048962">
    <property type="entry name" value="ARIH1-like_UBL"/>
</dbReference>
<evidence type="ECO:0000256" key="3">
    <source>
        <dbReference type="ARBA" id="ARBA00022679"/>
    </source>
</evidence>
<dbReference type="SUPFAM" id="SSF57850">
    <property type="entry name" value="RING/U-box"/>
    <property type="match status" value="3"/>
</dbReference>
<dbReference type="InterPro" id="IPR013083">
    <property type="entry name" value="Znf_RING/FYVE/PHD"/>
</dbReference>
<dbReference type="SMART" id="SM00647">
    <property type="entry name" value="IBR"/>
    <property type="match status" value="2"/>
</dbReference>
<dbReference type="InterPro" id="IPR033864">
    <property type="entry name" value="UBA2_scUBP14-like"/>
</dbReference>
<dbReference type="Gene3D" id="2.20.25.20">
    <property type="match status" value="1"/>
</dbReference>
<dbReference type="InterPro" id="IPR031127">
    <property type="entry name" value="E3_UB_ligase_RBR"/>
</dbReference>
<feature type="domain" description="UBA" evidence="10">
    <location>
        <begin position="1"/>
        <end position="41"/>
    </location>
</feature>
<dbReference type="Gene3D" id="1.10.8.10">
    <property type="entry name" value="DNA helicase RuvA subunit, C-terminal domain"/>
    <property type="match status" value="1"/>
</dbReference>
<dbReference type="GO" id="GO:0008270">
    <property type="term" value="F:zinc ion binding"/>
    <property type="evidence" value="ECO:0007669"/>
    <property type="project" value="UniProtKB-KW"/>
</dbReference>
<dbReference type="Pfam" id="PF19422">
    <property type="entry name" value="Ariadne"/>
    <property type="match status" value="1"/>
</dbReference>
<dbReference type="InterPro" id="IPR002867">
    <property type="entry name" value="IBR_dom"/>
</dbReference>
<dbReference type="AlphaFoldDB" id="A0A8J4V8C2"/>
<accession>A0A8J4V8C2</accession>
<dbReference type="InterPro" id="IPR015940">
    <property type="entry name" value="UBA"/>
</dbReference>
<feature type="compositionally biased region" description="Polar residues" evidence="9">
    <location>
        <begin position="78"/>
        <end position="91"/>
    </location>
</feature>
<keyword evidence="13" id="KW-1185">Reference proteome</keyword>
<comment type="catalytic activity">
    <reaction evidence="1">
        <text>[E2 ubiquitin-conjugating enzyme]-S-ubiquitinyl-L-cysteine + [acceptor protein]-L-lysine = [E2 ubiquitin-conjugating enzyme]-L-cysteine + [acceptor protein]-N(6)-ubiquitinyl-L-lysine.</text>
        <dbReference type="EC" id="2.3.2.31"/>
    </reaction>
</comment>
<keyword evidence="5" id="KW-0677">Repeat</keyword>